<evidence type="ECO:0000259" key="9">
    <source>
        <dbReference type="PROSITE" id="PS50157"/>
    </source>
</evidence>
<protein>
    <recommendedName>
        <fullName evidence="9">C2H2-type domain-containing protein</fullName>
    </recommendedName>
</protein>
<comment type="caution">
    <text evidence="10">The sequence shown here is derived from an EMBL/GenBank/DDBJ whole genome shotgun (WGS) entry which is preliminary data.</text>
</comment>
<evidence type="ECO:0000256" key="2">
    <source>
        <dbReference type="ARBA" id="ARBA00022723"/>
    </source>
</evidence>
<feature type="compositionally biased region" description="Basic and acidic residues" evidence="8">
    <location>
        <begin position="63"/>
        <end position="73"/>
    </location>
</feature>
<dbReference type="GO" id="GO:0000978">
    <property type="term" value="F:RNA polymerase II cis-regulatory region sequence-specific DNA binding"/>
    <property type="evidence" value="ECO:0007669"/>
    <property type="project" value="InterPro"/>
</dbReference>
<evidence type="ECO:0000256" key="6">
    <source>
        <dbReference type="ARBA" id="ARBA00023242"/>
    </source>
</evidence>
<dbReference type="GO" id="GO:0006351">
    <property type="term" value="P:DNA-templated transcription"/>
    <property type="evidence" value="ECO:0007669"/>
    <property type="project" value="InterPro"/>
</dbReference>
<evidence type="ECO:0000313" key="11">
    <source>
        <dbReference type="Proteomes" id="UP000223968"/>
    </source>
</evidence>
<dbReference type="InterPro" id="IPR007219">
    <property type="entry name" value="XnlR_reg_dom"/>
</dbReference>
<keyword evidence="4 7" id="KW-0863">Zinc-finger</keyword>
<dbReference type="CDD" id="cd12148">
    <property type="entry name" value="fungal_TF_MHR"/>
    <property type="match status" value="1"/>
</dbReference>
<keyword evidence="11" id="KW-1185">Reference proteome</keyword>
<dbReference type="PANTHER" id="PTHR40626:SF11">
    <property type="entry name" value="ZINC FINGER PROTEIN YPR022C"/>
    <property type="match status" value="1"/>
</dbReference>
<proteinExistence type="predicted"/>
<feature type="domain" description="C2H2-type" evidence="9">
    <location>
        <begin position="37"/>
        <end position="64"/>
    </location>
</feature>
<keyword evidence="5" id="KW-0862">Zinc</keyword>
<dbReference type="GO" id="GO:0008270">
    <property type="term" value="F:zinc ion binding"/>
    <property type="evidence" value="ECO:0007669"/>
    <property type="project" value="UniProtKB-KW"/>
</dbReference>
<dbReference type="InterPro" id="IPR051059">
    <property type="entry name" value="VerF-like"/>
</dbReference>
<evidence type="ECO:0000256" key="5">
    <source>
        <dbReference type="ARBA" id="ARBA00022833"/>
    </source>
</evidence>
<dbReference type="EMBL" id="PDNB01000084">
    <property type="protein sequence ID" value="PGH10643.1"/>
    <property type="molecule type" value="Genomic_DNA"/>
</dbReference>
<dbReference type="OrthoDB" id="1405595at2759"/>
<evidence type="ECO:0000256" key="4">
    <source>
        <dbReference type="ARBA" id="ARBA00022771"/>
    </source>
</evidence>
<dbReference type="STRING" id="1447875.A0A2B7XPB7"/>
<evidence type="ECO:0000256" key="1">
    <source>
        <dbReference type="ARBA" id="ARBA00004123"/>
    </source>
</evidence>
<keyword evidence="3" id="KW-0677">Repeat</keyword>
<comment type="subcellular location">
    <subcellularLocation>
        <location evidence="1">Nucleus</location>
    </subcellularLocation>
</comment>
<keyword evidence="2" id="KW-0479">Metal-binding</keyword>
<feature type="region of interest" description="Disordered" evidence="8">
    <location>
        <begin position="58"/>
        <end position="101"/>
    </location>
</feature>
<dbReference type="PROSITE" id="PS50157">
    <property type="entry name" value="ZINC_FINGER_C2H2_2"/>
    <property type="match status" value="2"/>
</dbReference>
<evidence type="ECO:0000256" key="8">
    <source>
        <dbReference type="SAM" id="MobiDB-lite"/>
    </source>
</evidence>
<evidence type="ECO:0000256" key="7">
    <source>
        <dbReference type="PROSITE-ProRule" id="PRU00042"/>
    </source>
</evidence>
<accession>A0A2B7XPB7</accession>
<dbReference type="SMART" id="SM00355">
    <property type="entry name" value="ZnF_C2H2"/>
    <property type="match status" value="2"/>
</dbReference>
<dbReference type="PANTHER" id="PTHR40626">
    <property type="entry name" value="MIP31509P"/>
    <property type="match status" value="1"/>
</dbReference>
<dbReference type="AlphaFoldDB" id="A0A2B7XPB7"/>
<evidence type="ECO:0000313" key="10">
    <source>
        <dbReference type="EMBL" id="PGH10643.1"/>
    </source>
</evidence>
<feature type="compositionally biased region" description="Polar residues" evidence="8">
    <location>
        <begin position="152"/>
        <end position="169"/>
    </location>
</feature>
<gene>
    <name evidence="10" type="ORF">AJ79_05357</name>
</gene>
<sequence>MEDNRHKFQCSFPGCNRSYLRSEHLNRHALIHKKGAFVCYLCQRRFTRNDLLNAHLRRHEKRGHSQESAKDTSAEPTLPPPAPAEPLSRPAPDARSPPAKDWNVLDARFDQPVIPNPAQSIAEGPPPIPSFHSPVALPPPRAGSSHGVYQHASPNDAVSQNSASSSGTLPSHIPQPPYIPAPEVEDDYTWLFRGASLFDLPPDDYLNLHFGGNIGTSPPGLYSNPGEQSVSPRVGTGISIAEHERLMAECPNLVATPLKDISQVDQVLYLALDYCDLYMPLFHRPTFESSAYPPTLLLALCALGAFVNNTPSFYETGKLLQKHLWGLTVEKALLSPRVDMWFLQALVIIEHICTYTMNRREHEMAEIVHSMIVTLARRNNLMTENHRTEGGHRLSLDVKWREWAQRESVIRIAHTIFVNDVQYMVYFSHHASLSVGMMKLPLPSHPSLWEAPSASDWEAQMRQVKRPGRSRFYSLQSSVESLMSIRDPELKREFFQRHSLSNQLSLHLLIHGIASAIGDAKYRSIVSSSTPAIHNLRMADFDEALSHWRVCFERLSESERASKQSWNALVMYYFSAILLRNNLPEIQMAAGSAFSSGRAVTPQGAQAAYTRLVSSDAVSHDSYLHGLEVVSLCLHDFDSQNPSSGDPFLTPSPRPLWQTYGAFLGILVIWAHTLGLEKLGNMKVNSITSLRPLPPAFVSSTAAATLANMYDRELGRSKFDMREVQKIKDELRRLISTVCDRLGERTWEISQEACKILSSLGEREEPRAHSYKANSLSMIMSGHSVDQRPSYGRV</sequence>
<dbReference type="Pfam" id="PF04082">
    <property type="entry name" value="Fungal_trans"/>
    <property type="match status" value="1"/>
</dbReference>
<dbReference type="Gene3D" id="3.30.160.60">
    <property type="entry name" value="Classic Zinc Finger"/>
    <property type="match status" value="1"/>
</dbReference>
<feature type="region of interest" description="Disordered" evidence="8">
    <location>
        <begin position="115"/>
        <end position="180"/>
    </location>
</feature>
<dbReference type="PROSITE" id="PS00028">
    <property type="entry name" value="ZINC_FINGER_C2H2_1"/>
    <property type="match status" value="2"/>
</dbReference>
<dbReference type="InterPro" id="IPR036236">
    <property type="entry name" value="Znf_C2H2_sf"/>
</dbReference>
<name>A0A2B7XPB7_9EURO</name>
<evidence type="ECO:0000256" key="3">
    <source>
        <dbReference type="ARBA" id="ARBA00022737"/>
    </source>
</evidence>
<organism evidence="10 11">
    <name type="scientific">Helicocarpus griseus UAMH5409</name>
    <dbReference type="NCBI Taxonomy" id="1447875"/>
    <lineage>
        <taxon>Eukaryota</taxon>
        <taxon>Fungi</taxon>
        <taxon>Dikarya</taxon>
        <taxon>Ascomycota</taxon>
        <taxon>Pezizomycotina</taxon>
        <taxon>Eurotiomycetes</taxon>
        <taxon>Eurotiomycetidae</taxon>
        <taxon>Onygenales</taxon>
        <taxon>Ajellomycetaceae</taxon>
        <taxon>Helicocarpus</taxon>
    </lineage>
</organism>
<keyword evidence="6" id="KW-0539">Nucleus</keyword>
<dbReference type="GO" id="GO:0000785">
    <property type="term" value="C:chromatin"/>
    <property type="evidence" value="ECO:0007669"/>
    <property type="project" value="TreeGrafter"/>
</dbReference>
<reference evidence="10 11" key="1">
    <citation type="submission" date="2017-10" db="EMBL/GenBank/DDBJ databases">
        <title>Comparative genomics in systemic dimorphic fungi from Ajellomycetaceae.</title>
        <authorList>
            <person name="Munoz J.F."/>
            <person name="Mcewen J.G."/>
            <person name="Clay O.K."/>
            <person name="Cuomo C.A."/>
        </authorList>
    </citation>
    <scope>NUCLEOTIDE SEQUENCE [LARGE SCALE GENOMIC DNA]</scope>
    <source>
        <strain evidence="10 11">UAMH5409</strain>
    </source>
</reference>
<feature type="domain" description="C2H2-type" evidence="9">
    <location>
        <begin position="8"/>
        <end position="32"/>
    </location>
</feature>
<dbReference type="InterPro" id="IPR013087">
    <property type="entry name" value="Znf_C2H2_type"/>
</dbReference>
<dbReference type="Proteomes" id="UP000223968">
    <property type="component" value="Unassembled WGS sequence"/>
</dbReference>
<dbReference type="GO" id="GO:0005634">
    <property type="term" value="C:nucleus"/>
    <property type="evidence" value="ECO:0007669"/>
    <property type="project" value="UniProtKB-SubCell"/>
</dbReference>
<feature type="compositionally biased region" description="Low complexity" evidence="8">
    <location>
        <begin position="85"/>
        <end position="99"/>
    </location>
</feature>
<dbReference type="GO" id="GO:0000981">
    <property type="term" value="F:DNA-binding transcription factor activity, RNA polymerase II-specific"/>
    <property type="evidence" value="ECO:0007669"/>
    <property type="project" value="InterPro"/>
</dbReference>
<dbReference type="SUPFAM" id="SSF57667">
    <property type="entry name" value="beta-beta-alpha zinc fingers"/>
    <property type="match status" value="1"/>
</dbReference>